<name>A0A4V6PM99_9RHOB</name>
<dbReference type="Pfam" id="PF05717">
    <property type="entry name" value="TnpB_IS66"/>
    <property type="match status" value="1"/>
</dbReference>
<evidence type="ECO:0000313" key="2">
    <source>
        <dbReference type="Proteomes" id="UP000295301"/>
    </source>
</evidence>
<organism evidence="1 2">
    <name type="scientific">Antarcticimicrobium luteum</name>
    <dbReference type="NCBI Taxonomy" id="2547397"/>
    <lineage>
        <taxon>Bacteria</taxon>
        <taxon>Pseudomonadati</taxon>
        <taxon>Pseudomonadota</taxon>
        <taxon>Alphaproteobacteria</taxon>
        <taxon>Rhodobacterales</taxon>
        <taxon>Paracoccaceae</taxon>
        <taxon>Antarcticimicrobium</taxon>
    </lineage>
</organism>
<protein>
    <submittedName>
        <fullName evidence="1">IS66 family insertion sequence element accessory protein TnpB</fullName>
    </submittedName>
</protein>
<comment type="caution">
    <text evidence="1">The sequence shown here is derived from an EMBL/GenBank/DDBJ whole genome shotgun (WGS) entry which is preliminary data.</text>
</comment>
<dbReference type="RefSeq" id="WP_133359003.1">
    <property type="nucleotide sequence ID" value="NZ_SMUV01000057.1"/>
</dbReference>
<dbReference type="PANTHER" id="PTHR36455">
    <property type="match status" value="1"/>
</dbReference>
<keyword evidence="2" id="KW-1185">Reference proteome</keyword>
<evidence type="ECO:0000313" key="1">
    <source>
        <dbReference type="EMBL" id="TDK50350.1"/>
    </source>
</evidence>
<gene>
    <name evidence="1" type="primary">tnpB</name>
    <name evidence="1" type="ORF">E1832_06910</name>
</gene>
<dbReference type="Proteomes" id="UP000295301">
    <property type="component" value="Unassembled WGS sequence"/>
</dbReference>
<proteinExistence type="predicted"/>
<dbReference type="AlphaFoldDB" id="A0A4V6PM99"/>
<accession>A0A4V6PM99</accession>
<dbReference type="EMBL" id="SMUV01000057">
    <property type="protein sequence ID" value="TDK50350.1"/>
    <property type="molecule type" value="Genomic_DNA"/>
</dbReference>
<dbReference type="InterPro" id="IPR008878">
    <property type="entry name" value="Transposase_IS66_Orf2"/>
</dbReference>
<sequence length="124" mass="13914">MISPSGNFRIFLAAEPVDFRKGMDGLAACVANNFDLDPYSGAIYVFRSRRADRLKLLVWDGSGLVLIMKRLNGKRFTWPKPQSGPVTLTKVQFNALFEGIDWTKVAVSSTRKPVFISPRFPVPH</sequence>
<reference evidence="1 2" key="1">
    <citation type="submission" date="2019-03" db="EMBL/GenBank/DDBJ databases">
        <title>Ruegeria lutea sp. nov., a novel strain, isolated from marine sediment, the Masan Bay, South Korea.</title>
        <authorList>
            <person name="Kim J."/>
            <person name="Kim D.-Y."/>
            <person name="Lee S.-S."/>
        </authorList>
    </citation>
    <scope>NUCLEOTIDE SEQUENCE [LARGE SCALE GENOMIC DNA]</scope>
    <source>
        <strain evidence="1 2">318-1</strain>
    </source>
</reference>
<dbReference type="NCBIfam" id="NF033819">
    <property type="entry name" value="IS66_TnpB"/>
    <property type="match status" value="1"/>
</dbReference>
<dbReference type="OrthoDB" id="9801450at2"/>
<dbReference type="PANTHER" id="PTHR36455:SF1">
    <property type="entry name" value="BLR8292 PROTEIN"/>
    <property type="match status" value="1"/>
</dbReference>